<evidence type="ECO:0000313" key="1">
    <source>
        <dbReference type="EMBL" id="KAI9916876.1"/>
    </source>
</evidence>
<sequence>MKALVELYDALNGDHWRRRDGCKQLTRDPEQWFGVEVSMGHVVELELPANNLSGCLPDGSLERLLKLLVLDLSKNQLQGEIRTEV</sequence>
<keyword evidence="2" id="KW-1185">Reference proteome</keyword>
<gene>
    <name evidence="1" type="ORF">PsorP6_017821</name>
</gene>
<dbReference type="Proteomes" id="UP001163321">
    <property type="component" value="Chromosome 2"/>
</dbReference>
<accession>A0ACC0WFP1</accession>
<dbReference type="EMBL" id="CM047581">
    <property type="protein sequence ID" value="KAI9916876.1"/>
    <property type="molecule type" value="Genomic_DNA"/>
</dbReference>
<comment type="caution">
    <text evidence="1">The sequence shown here is derived from an EMBL/GenBank/DDBJ whole genome shotgun (WGS) entry which is preliminary data.</text>
</comment>
<evidence type="ECO:0000313" key="2">
    <source>
        <dbReference type="Proteomes" id="UP001163321"/>
    </source>
</evidence>
<organism evidence="1 2">
    <name type="scientific">Peronosclerospora sorghi</name>
    <dbReference type="NCBI Taxonomy" id="230839"/>
    <lineage>
        <taxon>Eukaryota</taxon>
        <taxon>Sar</taxon>
        <taxon>Stramenopiles</taxon>
        <taxon>Oomycota</taxon>
        <taxon>Peronosporomycetes</taxon>
        <taxon>Peronosporales</taxon>
        <taxon>Peronosporaceae</taxon>
        <taxon>Peronosclerospora</taxon>
    </lineage>
</organism>
<name>A0ACC0WFP1_9STRA</name>
<proteinExistence type="predicted"/>
<protein>
    <submittedName>
        <fullName evidence="1">Uncharacterized protein</fullName>
    </submittedName>
</protein>
<reference evidence="1 2" key="1">
    <citation type="journal article" date="2022" name="bioRxiv">
        <title>The genome of the oomycete Peronosclerospora sorghi, a cosmopolitan pathogen of maize and sorghum, is inflated with dispersed pseudogenes.</title>
        <authorList>
            <person name="Fletcher K."/>
            <person name="Martin F."/>
            <person name="Isakeit T."/>
            <person name="Cavanaugh K."/>
            <person name="Magill C."/>
            <person name="Michelmore R."/>
        </authorList>
    </citation>
    <scope>NUCLEOTIDE SEQUENCE [LARGE SCALE GENOMIC DNA]</scope>
    <source>
        <strain evidence="1">P6</strain>
    </source>
</reference>